<evidence type="ECO:0000313" key="8">
    <source>
        <dbReference type="Proteomes" id="UP000321899"/>
    </source>
</evidence>
<sequence>MSDWRIHILANGRFSVRFCTEEGLELMPSMENIPSLVFLLQSGSRCLIVDTGFDPEDVGGQGSSAVQGQGESLTEGLKGLGLAPGDISDVLMTHLHWDHTAGMGLFPGARFHVQADALRCFCNLNPNEETYYRPGHWLHLLDRMVFVEGSHELMPGIRLHHTGGHCPGHQAVLVETGQGTVALAGDLPFDYSGLWSALPADFWETYRRGKGGRLWWTKEQWETLYAFMEKKGLMNQPCQAESLGYGKLRRMCSRVFLTHAPELYPSPVGVLSVPV</sequence>
<dbReference type="SUPFAM" id="SSF56281">
    <property type="entry name" value="Metallo-hydrolase/oxidoreductase"/>
    <property type="match status" value="1"/>
</dbReference>
<comment type="similarity">
    <text evidence="2">Belongs to the metallo-beta-lactamase superfamily.</text>
</comment>
<keyword evidence="3" id="KW-0479">Metal-binding</keyword>
<dbReference type="Pfam" id="PF00753">
    <property type="entry name" value="Lactamase_B"/>
    <property type="match status" value="1"/>
</dbReference>
<dbReference type="InterPro" id="IPR051013">
    <property type="entry name" value="MBL_superfamily_lactonases"/>
</dbReference>
<protein>
    <submittedName>
        <fullName evidence="7">N-acyl homoserine lactonase family protein</fullName>
    </submittedName>
</protein>
<comment type="caution">
    <text evidence="7">The sequence shown here is derived from an EMBL/GenBank/DDBJ whole genome shotgun (WGS) entry which is preliminary data.</text>
</comment>
<accession>A0A5Q4VCL0</accession>
<evidence type="ECO:0000259" key="6">
    <source>
        <dbReference type="SMART" id="SM00849"/>
    </source>
</evidence>
<dbReference type="EMBL" id="VDMB01000009">
    <property type="protein sequence ID" value="TYT74708.1"/>
    <property type="molecule type" value="Genomic_DNA"/>
</dbReference>
<dbReference type="CDD" id="cd07729">
    <property type="entry name" value="AHL_lactonase_MBL-fold"/>
    <property type="match status" value="1"/>
</dbReference>
<evidence type="ECO:0000256" key="3">
    <source>
        <dbReference type="ARBA" id="ARBA00022723"/>
    </source>
</evidence>
<dbReference type="PANTHER" id="PTHR42978:SF7">
    <property type="entry name" value="METALLO-HYDROLASE RV2300C-RELATED"/>
    <property type="match status" value="1"/>
</dbReference>
<dbReference type="RefSeq" id="WP_139448409.1">
    <property type="nucleotide sequence ID" value="NZ_VDMB01000009.1"/>
</dbReference>
<feature type="domain" description="Metallo-beta-lactamase" evidence="6">
    <location>
        <begin position="34"/>
        <end position="228"/>
    </location>
</feature>
<name>A0A5Q4VCL0_9BACT</name>
<dbReference type="InterPro" id="IPR036866">
    <property type="entry name" value="RibonucZ/Hydroxyglut_hydro"/>
</dbReference>
<dbReference type="GO" id="GO:0046872">
    <property type="term" value="F:metal ion binding"/>
    <property type="evidence" value="ECO:0007669"/>
    <property type="project" value="UniProtKB-KW"/>
</dbReference>
<dbReference type="OrthoDB" id="9773738at2"/>
<comment type="cofactor">
    <cofactor evidence="1">
        <name>Zn(2+)</name>
        <dbReference type="ChEBI" id="CHEBI:29105"/>
    </cofactor>
</comment>
<dbReference type="Proteomes" id="UP000321899">
    <property type="component" value="Unassembled WGS sequence"/>
</dbReference>
<dbReference type="GO" id="GO:0016787">
    <property type="term" value="F:hydrolase activity"/>
    <property type="evidence" value="ECO:0007669"/>
    <property type="project" value="UniProtKB-KW"/>
</dbReference>
<dbReference type="PANTHER" id="PTHR42978">
    <property type="entry name" value="QUORUM-QUENCHING LACTONASE YTNP-RELATED-RELATED"/>
    <property type="match status" value="1"/>
</dbReference>
<dbReference type="InterPro" id="IPR001279">
    <property type="entry name" value="Metallo-B-lactamas"/>
</dbReference>
<evidence type="ECO:0000256" key="5">
    <source>
        <dbReference type="ARBA" id="ARBA00022833"/>
    </source>
</evidence>
<evidence type="ECO:0000256" key="1">
    <source>
        <dbReference type="ARBA" id="ARBA00001947"/>
    </source>
</evidence>
<evidence type="ECO:0000256" key="2">
    <source>
        <dbReference type="ARBA" id="ARBA00007749"/>
    </source>
</evidence>
<dbReference type="SMART" id="SM00849">
    <property type="entry name" value="Lactamase_B"/>
    <property type="match status" value="1"/>
</dbReference>
<keyword evidence="8" id="KW-1185">Reference proteome</keyword>
<keyword evidence="5" id="KW-0862">Zinc</keyword>
<gene>
    <name evidence="7" type="ORF">FIM25_08970</name>
</gene>
<evidence type="ECO:0000313" key="7">
    <source>
        <dbReference type="EMBL" id="TYT74708.1"/>
    </source>
</evidence>
<organism evidence="7 8">
    <name type="scientific">Desulfobotulus mexicanus</name>
    <dbReference type="NCBI Taxonomy" id="2586642"/>
    <lineage>
        <taxon>Bacteria</taxon>
        <taxon>Pseudomonadati</taxon>
        <taxon>Thermodesulfobacteriota</taxon>
        <taxon>Desulfobacteria</taxon>
        <taxon>Desulfobacterales</taxon>
        <taxon>Desulfobacteraceae</taxon>
        <taxon>Desulfobotulus</taxon>
    </lineage>
</organism>
<dbReference type="Gene3D" id="3.60.15.10">
    <property type="entry name" value="Ribonuclease Z/Hydroxyacylglutathione hydrolase-like"/>
    <property type="match status" value="1"/>
</dbReference>
<keyword evidence="4" id="KW-0378">Hydrolase</keyword>
<evidence type="ECO:0000256" key="4">
    <source>
        <dbReference type="ARBA" id="ARBA00022801"/>
    </source>
</evidence>
<reference evidence="7 8" key="1">
    <citation type="submission" date="2019-06" db="EMBL/GenBank/DDBJ databases">
        <title>Desulfobotulus mexicanus sp. nov., a novel sulfate-reducing bacterium isolated from the sediment of an alkaline crater lake in Mexico.</title>
        <authorList>
            <person name="Hirschler-Rea A."/>
        </authorList>
    </citation>
    <scope>NUCLEOTIDE SEQUENCE [LARGE SCALE GENOMIC DNA]</scope>
    <source>
        <strain evidence="7 8">PAR22N</strain>
    </source>
</reference>
<dbReference type="AlphaFoldDB" id="A0A5Q4VCL0"/>
<proteinExistence type="inferred from homology"/>